<dbReference type="InterPro" id="IPR036361">
    <property type="entry name" value="SAP_dom_sf"/>
</dbReference>
<keyword evidence="4" id="KW-1133">Transmembrane helix</keyword>
<dbReference type="Pfam" id="PF09402">
    <property type="entry name" value="MSC"/>
    <property type="match status" value="1"/>
</dbReference>
<feature type="compositionally biased region" description="Polar residues" evidence="7">
    <location>
        <begin position="391"/>
        <end position="415"/>
    </location>
</feature>
<proteinExistence type="predicted"/>
<dbReference type="InterPro" id="IPR018996">
    <property type="entry name" value="Man1/Src1-like_C"/>
</dbReference>
<dbReference type="OrthoDB" id="2503928at2759"/>
<dbReference type="GO" id="GO:0003682">
    <property type="term" value="F:chromatin binding"/>
    <property type="evidence" value="ECO:0007669"/>
    <property type="project" value="InterPro"/>
</dbReference>
<keyword evidence="6" id="KW-0539">Nucleus</keyword>
<reference evidence="10 11" key="1">
    <citation type="submission" date="2020-12" db="EMBL/GenBank/DDBJ databases">
        <title>Effect of drift, selection, and recombination on the evolution of hybrid genomes in Candida yeast pathogens.</title>
        <authorList>
            <person name="Mixao V."/>
            <person name="Ksiezopolska E."/>
            <person name="Saus E."/>
            <person name="Boekhout T."/>
            <person name="Gacser A."/>
            <person name="Gabaldon T."/>
        </authorList>
    </citation>
    <scope>NUCLEOTIDE SEQUENCE [LARGE SCALE GENOMIC DNA]</scope>
    <source>
        <strain evidence="10 11">BP57</strain>
    </source>
</reference>
<feature type="compositionally biased region" description="Polar residues" evidence="7">
    <location>
        <begin position="445"/>
        <end position="475"/>
    </location>
</feature>
<evidence type="ECO:0000256" key="3">
    <source>
        <dbReference type="ARBA" id="ARBA00022692"/>
    </source>
</evidence>
<evidence type="ECO:0000313" key="11">
    <source>
        <dbReference type="Proteomes" id="UP000669133"/>
    </source>
</evidence>
<dbReference type="PANTHER" id="PTHR47808">
    <property type="entry name" value="INNER NUCLEAR MEMBRANE PROTEIN HEH2-RELATED"/>
    <property type="match status" value="1"/>
</dbReference>
<evidence type="ECO:0000256" key="4">
    <source>
        <dbReference type="ARBA" id="ARBA00022989"/>
    </source>
</evidence>
<feature type="compositionally biased region" description="Basic and acidic residues" evidence="7">
    <location>
        <begin position="122"/>
        <end position="133"/>
    </location>
</feature>
<evidence type="ECO:0000259" key="8">
    <source>
        <dbReference type="Pfam" id="PF09402"/>
    </source>
</evidence>
<dbReference type="GO" id="GO:0005783">
    <property type="term" value="C:endoplasmic reticulum"/>
    <property type="evidence" value="ECO:0007669"/>
    <property type="project" value="TreeGrafter"/>
</dbReference>
<dbReference type="CDD" id="cd12935">
    <property type="entry name" value="LEM_like"/>
    <property type="match status" value="1"/>
</dbReference>
<dbReference type="GO" id="GO:0071763">
    <property type="term" value="P:nuclear membrane organization"/>
    <property type="evidence" value="ECO:0007669"/>
    <property type="project" value="TreeGrafter"/>
</dbReference>
<feature type="compositionally biased region" description="Polar residues" evidence="7">
    <location>
        <begin position="266"/>
        <end position="295"/>
    </location>
</feature>
<feature type="domain" description="Man1/Src1-like C-terminal" evidence="8">
    <location>
        <begin position="552"/>
        <end position="895"/>
    </location>
</feature>
<dbReference type="EMBL" id="JAEOAQ010000002">
    <property type="protein sequence ID" value="KAG5419940.1"/>
    <property type="molecule type" value="Genomic_DNA"/>
</dbReference>
<dbReference type="InterPro" id="IPR041885">
    <property type="entry name" value="MAN1_winged_helix_dom"/>
</dbReference>
<evidence type="ECO:0000256" key="1">
    <source>
        <dbReference type="ARBA" id="ARBA00004540"/>
    </source>
</evidence>
<dbReference type="GO" id="GO:0034399">
    <property type="term" value="C:nuclear periphery"/>
    <property type="evidence" value="ECO:0007669"/>
    <property type="project" value="TreeGrafter"/>
</dbReference>
<evidence type="ECO:0000256" key="6">
    <source>
        <dbReference type="ARBA" id="ARBA00023242"/>
    </source>
</evidence>
<dbReference type="Proteomes" id="UP000669133">
    <property type="component" value="Unassembled WGS sequence"/>
</dbReference>
<gene>
    <name evidence="10" type="ORF">I9W82_001820</name>
</gene>
<evidence type="ECO:0000256" key="7">
    <source>
        <dbReference type="SAM" id="MobiDB-lite"/>
    </source>
</evidence>
<evidence type="ECO:0000256" key="2">
    <source>
        <dbReference type="ARBA" id="ARBA00022553"/>
    </source>
</evidence>
<keyword evidence="2" id="KW-0597">Phosphoprotein</keyword>
<feature type="region of interest" description="Disordered" evidence="7">
    <location>
        <begin position="391"/>
        <end position="522"/>
    </location>
</feature>
<dbReference type="GeneID" id="93650449"/>
<feature type="region of interest" description="Disordered" evidence="7">
    <location>
        <begin position="59"/>
        <end position="295"/>
    </location>
</feature>
<sequence>MEYLQPGFDPSSVTVAKLRNILNENNIAFSSSAKKSELIQIFDREIAPKASTLLSEYNSRIGNSHDDGFVNATDDNDEETDGKEGKSTPRGERRSKRGTAEPTPDKPKVNTENAKVVKPKVKKESKDKDDKVTKSRKASGSKRSSKKEHQTSKVIDNSKIDTSKAEDESEIDDSESDATENLSSFSDQNVFQSGKESTKPSRKRKLKSNDDEQKATTAKRLKSPPSTNNNKARITKSPSKSIFDDSDSEIFDYSTIDNKKQDRTVLQDSIAGTKSPRTPLTKNKKSSPVSTNENSFKSLQEEMENFDKQLDIVKKRHTTNATPVKIEADQKHTRRTTQSPTIDNNLAQQLGITIQGFQPPVVPSQMHNFNQDTKLGEVAPIEGKEDFSHLQNESANASGHSLTSNIGSTRRNFTPQRPIETNEEASGSTKTPNSASSRKKKKESQTPSKHTTPTSKVTPRTSQSLKKNKTPSSGRKTPKRIRTPLGKVALTPKPRLLSINSTQNISDTDDDEEDIDEEEKLGTEEAISKSSTDFTDGIFSVSTAITFFTWITVMLSGLFGYWYYEQKYLVGYCGQEIDQPTFEDSSVDFVSKLGNALDTHCKPSCIPCPQHARCFTNLELGCFEDFMEFKPWYDFILPGHKKCIPDTKKAEKLEIMIDVALDLLRSRNAAVDCGVGSDDSQSGISVQDLHDLLLSMKAPYITIEEFEELWSRSVVELEKEQDIILRQVRLADLSKGQLPTNVNNSETKVQNQIEILRSTSLSNISLKCQIQSSVMGNFSRYKYWILTLLVSALSFKVVQLRFRRHQLEKVKIDILYHEVLDKLVNQVRLSHENSNINRYIGANQLRDLILSSEDDLSERVRLWNFVGNKVEHNTNVVSKIMENHGEIMKVWEWISDENR</sequence>
<evidence type="ECO:0008006" key="12">
    <source>
        <dbReference type="Google" id="ProtNLM"/>
    </source>
</evidence>
<protein>
    <recommendedName>
        <fullName evidence="12">Inner nuclear membrane protein SRC1</fullName>
    </recommendedName>
</protein>
<evidence type="ECO:0000313" key="10">
    <source>
        <dbReference type="EMBL" id="KAG5419940.1"/>
    </source>
</evidence>
<comment type="subcellular location">
    <subcellularLocation>
        <location evidence="1">Nucleus inner membrane</location>
    </subcellularLocation>
</comment>
<dbReference type="Gene3D" id="1.10.10.1180">
    <property type="entry name" value="MAN1, winged-helix domain"/>
    <property type="match status" value="1"/>
</dbReference>
<feature type="compositionally biased region" description="Polar residues" evidence="7">
    <location>
        <begin position="424"/>
        <end position="436"/>
    </location>
</feature>
<feature type="compositionally biased region" description="Polar residues" evidence="7">
    <location>
        <begin position="179"/>
        <end position="195"/>
    </location>
</feature>
<comment type="caution">
    <text evidence="10">The sequence shown here is derived from an EMBL/GenBank/DDBJ whole genome shotgun (WGS) entry which is preliminary data.</text>
</comment>
<feature type="compositionally biased region" description="Acidic residues" evidence="7">
    <location>
        <begin position="167"/>
        <end position="178"/>
    </location>
</feature>
<dbReference type="PANTHER" id="PTHR47808:SF2">
    <property type="entry name" value="LEM DOMAIN-CONTAINING PROTEIN 2"/>
    <property type="match status" value="1"/>
</dbReference>
<keyword evidence="11" id="KW-1185">Reference proteome</keyword>
<dbReference type="GO" id="GO:0005637">
    <property type="term" value="C:nuclear inner membrane"/>
    <property type="evidence" value="ECO:0007669"/>
    <property type="project" value="UniProtKB-SubCell"/>
</dbReference>
<dbReference type="RefSeq" id="XP_067549056.1">
    <property type="nucleotide sequence ID" value="XM_067690608.1"/>
</dbReference>
<dbReference type="InterPro" id="IPR025856">
    <property type="entry name" value="HeH/LEM_domain"/>
</dbReference>
<accession>A0A8H7ZI13</accession>
<dbReference type="AlphaFoldDB" id="A0A8H7ZI13"/>
<feature type="compositionally biased region" description="Polar residues" evidence="7">
    <location>
        <begin position="224"/>
        <end position="238"/>
    </location>
</feature>
<dbReference type="Pfam" id="PF12949">
    <property type="entry name" value="HeH"/>
    <property type="match status" value="1"/>
</dbReference>
<feature type="compositionally biased region" description="Acidic residues" evidence="7">
    <location>
        <begin position="507"/>
        <end position="519"/>
    </location>
</feature>
<dbReference type="InterPro" id="IPR044780">
    <property type="entry name" value="Heh2/Src1"/>
</dbReference>
<evidence type="ECO:0000259" key="9">
    <source>
        <dbReference type="Pfam" id="PF12949"/>
    </source>
</evidence>
<feature type="compositionally biased region" description="Basic and acidic residues" evidence="7">
    <location>
        <begin position="147"/>
        <end position="166"/>
    </location>
</feature>
<feature type="domain" description="HeH/LEM" evidence="9">
    <location>
        <begin position="10"/>
        <end position="43"/>
    </location>
</feature>
<keyword evidence="5" id="KW-0472">Membrane</keyword>
<feature type="compositionally biased region" description="Basic residues" evidence="7">
    <location>
        <begin position="134"/>
        <end position="146"/>
    </location>
</feature>
<keyword evidence="3" id="KW-0812">Transmembrane</keyword>
<evidence type="ECO:0000256" key="5">
    <source>
        <dbReference type="ARBA" id="ARBA00023136"/>
    </source>
</evidence>
<organism evidence="10 11">
    <name type="scientific">Candida metapsilosis</name>
    <dbReference type="NCBI Taxonomy" id="273372"/>
    <lineage>
        <taxon>Eukaryota</taxon>
        <taxon>Fungi</taxon>
        <taxon>Dikarya</taxon>
        <taxon>Ascomycota</taxon>
        <taxon>Saccharomycotina</taxon>
        <taxon>Pichiomycetes</taxon>
        <taxon>Debaryomycetaceae</taxon>
        <taxon>Candida/Lodderomyces clade</taxon>
        <taxon>Candida</taxon>
    </lineage>
</organism>
<feature type="compositionally biased region" description="Basic and acidic residues" evidence="7">
    <location>
        <begin position="82"/>
        <end position="92"/>
    </location>
</feature>
<name>A0A8H7ZI13_9ASCO</name>
<dbReference type="Gene3D" id="1.10.720.30">
    <property type="entry name" value="SAP domain"/>
    <property type="match status" value="1"/>
</dbReference>